<sequence>MSAFFGAAEIVAPQFTNGAETPRSGRAQSGALQSPNPGQPPTLERPPPLDSPQPWTDWMVGVSSGVSSHRLST</sequence>
<name>A0ABQ9V0U9_SAGOE</name>
<evidence type="ECO:0000313" key="2">
    <source>
        <dbReference type="EMBL" id="KAK2102660.1"/>
    </source>
</evidence>
<accession>A0ABQ9V0U9</accession>
<dbReference type="EMBL" id="JASSZA010000009">
    <property type="protein sequence ID" value="KAK2102660.1"/>
    <property type="molecule type" value="Genomic_DNA"/>
</dbReference>
<feature type="region of interest" description="Disordered" evidence="1">
    <location>
        <begin position="1"/>
        <end position="73"/>
    </location>
</feature>
<feature type="compositionally biased region" description="Pro residues" evidence="1">
    <location>
        <begin position="37"/>
        <end position="51"/>
    </location>
</feature>
<reference evidence="2 3" key="1">
    <citation type="submission" date="2023-05" db="EMBL/GenBank/DDBJ databases">
        <title>B98-5 Cell Line De Novo Hybrid Assembly: An Optical Mapping Approach.</title>
        <authorList>
            <person name="Kananen K."/>
            <person name="Auerbach J.A."/>
            <person name="Kautto E."/>
            <person name="Blachly J.S."/>
        </authorList>
    </citation>
    <scope>NUCLEOTIDE SEQUENCE [LARGE SCALE GENOMIC DNA]</scope>
    <source>
        <strain evidence="2">B95-8</strain>
        <tissue evidence="2">Cell line</tissue>
    </source>
</reference>
<dbReference type="Proteomes" id="UP001266305">
    <property type="component" value="Unassembled WGS sequence"/>
</dbReference>
<organism evidence="2 3">
    <name type="scientific">Saguinus oedipus</name>
    <name type="common">Cotton-top tamarin</name>
    <name type="synonym">Oedipomidas oedipus</name>
    <dbReference type="NCBI Taxonomy" id="9490"/>
    <lineage>
        <taxon>Eukaryota</taxon>
        <taxon>Metazoa</taxon>
        <taxon>Chordata</taxon>
        <taxon>Craniata</taxon>
        <taxon>Vertebrata</taxon>
        <taxon>Euteleostomi</taxon>
        <taxon>Mammalia</taxon>
        <taxon>Eutheria</taxon>
        <taxon>Euarchontoglires</taxon>
        <taxon>Primates</taxon>
        <taxon>Haplorrhini</taxon>
        <taxon>Platyrrhini</taxon>
        <taxon>Cebidae</taxon>
        <taxon>Callitrichinae</taxon>
        <taxon>Saguinus</taxon>
    </lineage>
</organism>
<proteinExistence type="predicted"/>
<protein>
    <submittedName>
        <fullName evidence="2">Uncharacterized protein</fullName>
    </submittedName>
</protein>
<keyword evidence="3" id="KW-1185">Reference proteome</keyword>
<feature type="compositionally biased region" description="Polar residues" evidence="1">
    <location>
        <begin position="26"/>
        <end position="36"/>
    </location>
</feature>
<feature type="compositionally biased region" description="Polar residues" evidence="1">
    <location>
        <begin position="64"/>
        <end position="73"/>
    </location>
</feature>
<evidence type="ECO:0000256" key="1">
    <source>
        <dbReference type="SAM" id="MobiDB-lite"/>
    </source>
</evidence>
<evidence type="ECO:0000313" key="3">
    <source>
        <dbReference type="Proteomes" id="UP001266305"/>
    </source>
</evidence>
<comment type="caution">
    <text evidence="2">The sequence shown here is derived from an EMBL/GenBank/DDBJ whole genome shotgun (WGS) entry which is preliminary data.</text>
</comment>
<gene>
    <name evidence="2" type="ORF">P7K49_020327</name>
</gene>